<dbReference type="SUPFAM" id="SSF56529">
    <property type="entry name" value="FAH"/>
    <property type="match status" value="1"/>
</dbReference>
<comment type="caution">
    <text evidence="4">The sequence shown here is derived from an EMBL/GenBank/DDBJ whole genome shotgun (WGS) entry which is preliminary data.</text>
</comment>
<dbReference type="InterPro" id="IPR051121">
    <property type="entry name" value="FAH"/>
</dbReference>
<protein>
    <submittedName>
        <fullName evidence="4">2-keto-4-pentenoate hydratase/2-oxohepta-3-ene-1,7-dioic acid hydratase in catechol pathway</fullName>
    </submittedName>
</protein>
<evidence type="ECO:0000256" key="1">
    <source>
        <dbReference type="ARBA" id="ARBA00010211"/>
    </source>
</evidence>
<dbReference type="PANTHER" id="PTHR42796">
    <property type="entry name" value="FUMARYLACETOACETATE HYDROLASE DOMAIN-CONTAINING PROTEIN 2A-RELATED"/>
    <property type="match status" value="1"/>
</dbReference>
<dbReference type="InterPro" id="IPR011234">
    <property type="entry name" value="Fumarylacetoacetase-like_C"/>
</dbReference>
<dbReference type="Gene3D" id="3.90.850.10">
    <property type="entry name" value="Fumarylacetoacetase-like, C-terminal domain"/>
    <property type="match status" value="1"/>
</dbReference>
<gene>
    <name evidence="4" type="ORF">EV386_0078</name>
</gene>
<proteinExistence type="inferred from homology"/>
<organism evidence="4 5">
    <name type="scientific">Xylanimonas ulmi</name>
    <dbReference type="NCBI Taxonomy" id="228973"/>
    <lineage>
        <taxon>Bacteria</taxon>
        <taxon>Bacillati</taxon>
        <taxon>Actinomycetota</taxon>
        <taxon>Actinomycetes</taxon>
        <taxon>Micrococcales</taxon>
        <taxon>Promicromonosporaceae</taxon>
        <taxon>Xylanimonas</taxon>
    </lineage>
</organism>
<comment type="similarity">
    <text evidence="1">Belongs to the FAH family.</text>
</comment>
<reference evidence="4 5" key="1">
    <citation type="submission" date="2019-02" db="EMBL/GenBank/DDBJ databases">
        <title>Sequencing the genomes of 1000 actinobacteria strains.</title>
        <authorList>
            <person name="Klenk H.-P."/>
        </authorList>
    </citation>
    <scope>NUCLEOTIDE SEQUENCE [LARGE SCALE GENOMIC DNA]</scope>
    <source>
        <strain evidence="4 5">DSM 16932</strain>
    </source>
</reference>
<name>A0A4Q7LZY2_9MICO</name>
<dbReference type="AlphaFoldDB" id="A0A4Q7LZY2"/>
<dbReference type="GO" id="GO:0003824">
    <property type="term" value="F:catalytic activity"/>
    <property type="evidence" value="ECO:0007669"/>
    <property type="project" value="InterPro"/>
</dbReference>
<evidence type="ECO:0000256" key="2">
    <source>
        <dbReference type="ARBA" id="ARBA00022723"/>
    </source>
</evidence>
<dbReference type="RefSeq" id="WP_130411306.1">
    <property type="nucleotide sequence ID" value="NZ_SGWX01000001.1"/>
</dbReference>
<dbReference type="OrthoDB" id="9805307at2"/>
<dbReference type="Proteomes" id="UP000293852">
    <property type="component" value="Unassembled WGS sequence"/>
</dbReference>
<accession>A0A4Q7LZY2</accession>
<evidence type="ECO:0000313" key="5">
    <source>
        <dbReference type="Proteomes" id="UP000293852"/>
    </source>
</evidence>
<dbReference type="PANTHER" id="PTHR42796:SF4">
    <property type="entry name" value="FUMARYLACETOACETATE HYDROLASE DOMAIN-CONTAINING PROTEIN 2A"/>
    <property type="match status" value="1"/>
</dbReference>
<dbReference type="EMBL" id="SGWX01000001">
    <property type="protein sequence ID" value="RZS59842.1"/>
    <property type="molecule type" value="Genomic_DNA"/>
</dbReference>
<feature type="domain" description="Fumarylacetoacetase-like C-terminal" evidence="3">
    <location>
        <begin position="74"/>
        <end position="277"/>
    </location>
</feature>
<keyword evidence="2" id="KW-0479">Metal-binding</keyword>
<dbReference type="GO" id="GO:0046872">
    <property type="term" value="F:metal ion binding"/>
    <property type="evidence" value="ECO:0007669"/>
    <property type="project" value="UniProtKB-KW"/>
</dbReference>
<dbReference type="Pfam" id="PF01557">
    <property type="entry name" value="FAA_hydrolase"/>
    <property type="match status" value="1"/>
</dbReference>
<dbReference type="GO" id="GO:0044281">
    <property type="term" value="P:small molecule metabolic process"/>
    <property type="evidence" value="ECO:0007669"/>
    <property type="project" value="UniProtKB-ARBA"/>
</dbReference>
<evidence type="ECO:0000313" key="4">
    <source>
        <dbReference type="EMBL" id="RZS59842.1"/>
    </source>
</evidence>
<sequence>MRLARLGPLDAERPVLIDDQTAYDLSGLTDDIDGAFLAGDGPQRVAAALAAGALPAIETAGLRVGAPIARPGAVICVGMNYAAHAAESGSAPPSVPVVFLKTPNTVVGPHDAVTIPRGSVKTDWEVELGVVIARRAAYLDSPDEALGHVAGFVLVHDVSERAFQLEQSGGQWSKGKCSPGFTPTGPWLVTPDEVDHRGLRLRSWVNGEPRQDSTTADLIFGVEHLVHHLSQYLTLEPGDLLLTGTPQGVALSGRFPYLAPGDVVELAIDGLGRQRQEFRAWTRS</sequence>
<evidence type="ECO:0000259" key="3">
    <source>
        <dbReference type="Pfam" id="PF01557"/>
    </source>
</evidence>
<keyword evidence="5" id="KW-1185">Reference proteome</keyword>
<dbReference type="InterPro" id="IPR036663">
    <property type="entry name" value="Fumarylacetoacetase_C_sf"/>
</dbReference>